<dbReference type="RefSeq" id="XP_028471226.1">
    <property type="nucleotide sequence ID" value="XM_028615239.1"/>
</dbReference>
<accession>A0A3N2Q9I4</accession>
<sequence>MSHRRMLSENSVASSICSVVPGSRKKVAIVGGGCAGIAALWALNKSHHDVYLYEASSKLGGHTNTVKWRVGKYEVSVDAGLIVLNSATSSNFLNFLKKAKVETQTSKITFSVSQDYGLFEWASTSLDALFCQRRNLFSPSMWRMIFDVIRFNHFAVELLLADDPVDGGIVAANTLENKHQANGNPGRPSQKTAQCAETIGEYLRNEGYSDTFKNEYLIPLTAALLTTSPDKRILDIPAAAVVRLMWNNHLLSLIGSRPESLTLKDCGKSYIEAVMRGFPPNHLFLNTLVTHVSNTADGKVRVHLPNGRSEVYDHVILATSGDEAYRIIDPAATPEEREILGSFQSSESTVVLHSDPALMPVTRKAWSGWNYLSVSSPIKAKPDLGRSSLTYNLNELQHIPRDPFGDVLVTINPVRQPHPSKTQACFTHRRPLYTSEAVHAQTQLYRIQNTRGISYAGAWTEYGFDEDAFSSGLKVAQDHLGARLPFRFVDSTYCRGSAPVLGIPDLMLRVVILLIQVFVIQVLERVLALGEDMLSSRFYHIKKPIQNGKVV</sequence>
<gene>
    <name evidence="2" type="ORF">SODALDRAFT_38793</name>
</gene>
<keyword evidence="3" id="KW-1185">Reference proteome</keyword>
<dbReference type="Pfam" id="PF01593">
    <property type="entry name" value="Amino_oxidase"/>
    <property type="match status" value="1"/>
</dbReference>
<evidence type="ECO:0000313" key="3">
    <source>
        <dbReference type="Proteomes" id="UP000272025"/>
    </source>
</evidence>
<dbReference type="STRING" id="1314773.A0A3N2Q9I4"/>
<dbReference type="GeneID" id="39583716"/>
<dbReference type="OrthoDB" id="5977668at2759"/>
<dbReference type="Gene3D" id="3.50.50.60">
    <property type="entry name" value="FAD/NAD(P)-binding domain"/>
    <property type="match status" value="1"/>
</dbReference>
<dbReference type="InterPro" id="IPR050464">
    <property type="entry name" value="Zeta_carotene_desat/Oxidored"/>
</dbReference>
<dbReference type="Pfam" id="PF13450">
    <property type="entry name" value="NAD_binding_8"/>
    <property type="match status" value="1"/>
</dbReference>
<reference evidence="2 3" key="1">
    <citation type="journal article" date="2018" name="Mol. Ecol.">
        <title>The obligate alkalophilic soda-lake fungus Sodiomyces alkalinus has shifted to a protein diet.</title>
        <authorList>
            <person name="Grum-Grzhimaylo A.A."/>
            <person name="Falkoski D.L."/>
            <person name="van den Heuvel J."/>
            <person name="Valero-Jimenez C.A."/>
            <person name="Min B."/>
            <person name="Choi I.G."/>
            <person name="Lipzen A."/>
            <person name="Daum C.G."/>
            <person name="Aanen D.K."/>
            <person name="Tsang A."/>
            <person name="Henrissat B."/>
            <person name="Bilanenko E.N."/>
            <person name="de Vries R.P."/>
            <person name="van Kan J.A.L."/>
            <person name="Grigoriev I.V."/>
            <person name="Debets A.J.M."/>
        </authorList>
    </citation>
    <scope>NUCLEOTIDE SEQUENCE [LARGE SCALE GENOMIC DNA]</scope>
    <source>
        <strain evidence="2 3">F11</strain>
    </source>
</reference>
<evidence type="ECO:0000313" key="2">
    <source>
        <dbReference type="EMBL" id="ROT43420.1"/>
    </source>
</evidence>
<dbReference type="AlphaFoldDB" id="A0A3N2Q9I4"/>
<dbReference type="PANTHER" id="PTHR42923">
    <property type="entry name" value="PROTOPORPHYRINOGEN OXIDASE"/>
    <property type="match status" value="1"/>
</dbReference>
<dbReference type="EMBL" id="ML119051">
    <property type="protein sequence ID" value="ROT43420.1"/>
    <property type="molecule type" value="Genomic_DNA"/>
</dbReference>
<dbReference type="SUPFAM" id="SSF51905">
    <property type="entry name" value="FAD/NAD(P)-binding domain"/>
    <property type="match status" value="1"/>
</dbReference>
<dbReference type="InterPro" id="IPR036188">
    <property type="entry name" value="FAD/NAD-bd_sf"/>
</dbReference>
<proteinExistence type="predicted"/>
<dbReference type="PANTHER" id="PTHR42923:SF17">
    <property type="entry name" value="AMINE OXIDASE DOMAIN-CONTAINING PROTEIN"/>
    <property type="match status" value="1"/>
</dbReference>
<dbReference type="Proteomes" id="UP000272025">
    <property type="component" value="Unassembled WGS sequence"/>
</dbReference>
<organism evidence="2 3">
    <name type="scientific">Sodiomyces alkalinus (strain CBS 110278 / VKM F-3762 / F11)</name>
    <name type="common">Alkaliphilic filamentous fungus</name>
    <dbReference type="NCBI Taxonomy" id="1314773"/>
    <lineage>
        <taxon>Eukaryota</taxon>
        <taxon>Fungi</taxon>
        <taxon>Dikarya</taxon>
        <taxon>Ascomycota</taxon>
        <taxon>Pezizomycotina</taxon>
        <taxon>Sordariomycetes</taxon>
        <taxon>Hypocreomycetidae</taxon>
        <taxon>Glomerellales</taxon>
        <taxon>Plectosphaerellaceae</taxon>
        <taxon>Sodiomyces</taxon>
    </lineage>
</organism>
<dbReference type="InterPro" id="IPR002937">
    <property type="entry name" value="Amino_oxidase"/>
</dbReference>
<protein>
    <submittedName>
        <fullName evidence="2">Amine oxidase</fullName>
    </submittedName>
</protein>
<evidence type="ECO:0000259" key="1">
    <source>
        <dbReference type="Pfam" id="PF01593"/>
    </source>
</evidence>
<dbReference type="GO" id="GO:0016491">
    <property type="term" value="F:oxidoreductase activity"/>
    <property type="evidence" value="ECO:0007669"/>
    <property type="project" value="InterPro"/>
</dbReference>
<name>A0A3N2Q9I4_SODAK</name>
<feature type="domain" description="Amine oxidase" evidence="1">
    <location>
        <begin position="275"/>
        <end position="335"/>
    </location>
</feature>